<organism evidence="1 2">
    <name type="scientific">Paracoccus spongiarum</name>
    <dbReference type="NCBI Taxonomy" id="3064387"/>
    <lineage>
        <taxon>Bacteria</taxon>
        <taxon>Pseudomonadati</taxon>
        <taxon>Pseudomonadota</taxon>
        <taxon>Alphaproteobacteria</taxon>
        <taxon>Rhodobacterales</taxon>
        <taxon>Paracoccaceae</taxon>
        <taxon>Paracoccus</taxon>
    </lineage>
</organism>
<protein>
    <submittedName>
        <fullName evidence="1">Uncharacterized protein</fullName>
    </submittedName>
</protein>
<name>A0ABT9J983_9RHOB</name>
<comment type="caution">
    <text evidence="1">The sequence shown here is derived from an EMBL/GenBank/DDBJ whole genome shotgun (WGS) entry which is preliminary data.</text>
</comment>
<dbReference type="EMBL" id="JAVAMQ010000003">
    <property type="protein sequence ID" value="MDP5306382.1"/>
    <property type="molecule type" value="Genomic_DNA"/>
</dbReference>
<evidence type="ECO:0000313" key="1">
    <source>
        <dbReference type="EMBL" id="MDP5306382.1"/>
    </source>
</evidence>
<dbReference type="Proteomes" id="UP001224997">
    <property type="component" value="Unassembled WGS sequence"/>
</dbReference>
<dbReference type="RefSeq" id="WP_305962231.1">
    <property type="nucleotide sequence ID" value="NZ_JAVAMQ010000003.1"/>
</dbReference>
<accession>A0ABT9J983</accession>
<gene>
    <name evidence="1" type="ORF">Q5Y72_04675</name>
</gene>
<evidence type="ECO:0000313" key="2">
    <source>
        <dbReference type="Proteomes" id="UP001224997"/>
    </source>
</evidence>
<sequence length="71" mass="7897">MALNFKDIDDLVLLKPDGVFQIQRDGDRYVIAVHRFGQPDEFITCLSAGDANRRRMELTDAGMTGLIGDAL</sequence>
<proteinExistence type="predicted"/>
<reference evidence="1 2" key="1">
    <citation type="submission" date="2023-08" db="EMBL/GenBank/DDBJ databases">
        <authorList>
            <person name="Park J.-S."/>
        </authorList>
    </citation>
    <scope>NUCLEOTIDE SEQUENCE [LARGE SCALE GENOMIC DNA]</scope>
    <source>
        <strain evidence="1 2">2205BS29-5</strain>
    </source>
</reference>
<keyword evidence="2" id="KW-1185">Reference proteome</keyword>